<organism evidence="1 2">
    <name type="scientific">Panicum virgatum</name>
    <name type="common">Blackwell switchgrass</name>
    <dbReference type="NCBI Taxonomy" id="38727"/>
    <lineage>
        <taxon>Eukaryota</taxon>
        <taxon>Viridiplantae</taxon>
        <taxon>Streptophyta</taxon>
        <taxon>Embryophyta</taxon>
        <taxon>Tracheophyta</taxon>
        <taxon>Spermatophyta</taxon>
        <taxon>Magnoliopsida</taxon>
        <taxon>Liliopsida</taxon>
        <taxon>Poales</taxon>
        <taxon>Poaceae</taxon>
        <taxon>PACMAD clade</taxon>
        <taxon>Panicoideae</taxon>
        <taxon>Panicodae</taxon>
        <taxon>Paniceae</taxon>
        <taxon>Panicinae</taxon>
        <taxon>Panicum</taxon>
        <taxon>Panicum sect. Hiantes</taxon>
    </lineage>
</organism>
<reference evidence="1" key="1">
    <citation type="submission" date="2020-05" db="EMBL/GenBank/DDBJ databases">
        <title>WGS assembly of Panicum virgatum.</title>
        <authorList>
            <person name="Lovell J.T."/>
            <person name="Jenkins J."/>
            <person name="Shu S."/>
            <person name="Juenger T.E."/>
            <person name="Schmutz J."/>
        </authorList>
    </citation>
    <scope>NUCLEOTIDE SEQUENCE</scope>
    <source>
        <strain evidence="1">AP13</strain>
    </source>
</reference>
<dbReference type="Proteomes" id="UP000823388">
    <property type="component" value="Chromosome 9K"/>
</dbReference>
<dbReference type="EMBL" id="CM029053">
    <property type="protein sequence ID" value="KAG2551137.1"/>
    <property type="molecule type" value="Genomic_DNA"/>
</dbReference>
<keyword evidence="2" id="KW-1185">Reference proteome</keyword>
<dbReference type="AlphaFoldDB" id="A0A8T0NNT8"/>
<proteinExistence type="predicted"/>
<sequence length="83" mass="8917">MDNIFNGSSDLPVESEELFGKDQCAFGYSAAMGSLDVPPNTQVNMVGSSQMSCPPPMIGQPSQGVVHYQQQPLLSRLSIIEIT</sequence>
<name>A0A8T0NNT8_PANVG</name>
<accession>A0A8T0NNT8</accession>
<evidence type="ECO:0000313" key="1">
    <source>
        <dbReference type="EMBL" id="KAG2551137.1"/>
    </source>
</evidence>
<comment type="caution">
    <text evidence="1">The sequence shown here is derived from an EMBL/GenBank/DDBJ whole genome shotgun (WGS) entry which is preliminary data.</text>
</comment>
<protein>
    <submittedName>
        <fullName evidence="1">Uncharacterized protein</fullName>
    </submittedName>
</protein>
<evidence type="ECO:0000313" key="2">
    <source>
        <dbReference type="Proteomes" id="UP000823388"/>
    </source>
</evidence>
<gene>
    <name evidence="1" type="ORF">PVAP13_9KG169704</name>
</gene>